<protein>
    <submittedName>
        <fullName evidence="3">Glutathione S-transferase like protein</fullName>
        <ecNumber evidence="3">2.5.1.18</ecNumber>
    </submittedName>
</protein>
<dbReference type="OrthoDB" id="9810080at2"/>
<feature type="domain" description="GST N-terminal" evidence="1">
    <location>
        <begin position="1"/>
        <end position="77"/>
    </location>
</feature>
<dbReference type="GO" id="GO:0004364">
    <property type="term" value="F:glutathione transferase activity"/>
    <property type="evidence" value="ECO:0007669"/>
    <property type="project" value="UniProtKB-EC"/>
</dbReference>
<dbReference type="InterPro" id="IPR036249">
    <property type="entry name" value="Thioredoxin-like_sf"/>
</dbReference>
<dbReference type="PROSITE" id="PS50404">
    <property type="entry name" value="GST_NTER"/>
    <property type="match status" value="1"/>
</dbReference>
<dbReference type="Gene3D" id="1.20.1050.10">
    <property type="match status" value="1"/>
</dbReference>
<dbReference type="CDD" id="cd03046">
    <property type="entry name" value="GST_N_GTT1_like"/>
    <property type="match status" value="1"/>
</dbReference>
<dbReference type="PANTHER" id="PTHR44051">
    <property type="entry name" value="GLUTATHIONE S-TRANSFERASE-RELATED"/>
    <property type="match status" value="1"/>
</dbReference>
<dbReference type="InterPro" id="IPR004045">
    <property type="entry name" value="Glutathione_S-Trfase_N"/>
</dbReference>
<dbReference type="EMBL" id="CP000830">
    <property type="protein sequence ID" value="ABV91803.1"/>
    <property type="molecule type" value="Genomic_DNA"/>
</dbReference>
<feature type="domain" description="GST C-terminal" evidence="2">
    <location>
        <begin position="81"/>
        <end position="196"/>
    </location>
</feature>
<name>A8LJX7_DINSH</name>
<dbReference type="AlphaFoldDB" id="A8LJX7"/>
<dbReference type="STRING" id="398580.Dshi_0054"/>
<dbReference type="PANTHER" id="PTHR44051:SF8">
    <property type="entry name" value="GLUTATHIONE S-TRANSFERASE GSTA"/>
    <property type="match status" value="1"/>
</dbReference>
<dbReference type="SUPFAM" id="SSF47616">
    <property type="entry name" value="GST C-terminal domain-like"/>
    <property type="match status" value="1"/>
</dbReference>
<keyword evidence="3" id="KW-0808">Transferase</keyword>
<dbReference type="Proteomes" id="UP000006833">
    <property type="component" value="Chromosome"/>
</dbReference>
<dbReference type="KEGG" id="dsh:Dshi_0054"/>
<dbReference type="SFLD" id="SFLDS00019">
    <property type="entry name" value="Glutathione_Transferase_(cytos"/>
    <property type="match status" value="1"/>
</dbReference>
<dbReference type="InterPro" id="IPR036282">
    <property type="entry name" value="Glutathione-S-Trfase_C_sf"/>
</dbReference>
<accession>A8LJX7</accession>
<dbReference type="HOGENOM" id="CLU_011226_6_4_5"/>
<dbReference type="RefSeq" id="WP_012176736.1">
    <property type="nucleotide sequence ID" value="NC_009952.1"/>
</dbReference>
<dbReference type="EC" id="2.5.1.18" evidence="3"/>
<organism evidence="3 4">
    <name type="scientific">Dinoroseobacter shibae (strain DSM 16493 / NCIMB 14021 / DFL 12)</name>
    <dbReference type="NCBI Taxonomy" id="398580"/>
    <lineage>
        <taxon>Bacteria</taxon>
        <taxon>Pseudomonadati</taxon>
        <taxon>Pseudomonadota</taxon>
        <taxon>Alphaproteobacteria</taxon>
        <taxon>Rhodobacterales</taxon>
        <taxon>Roseobacteraceae</taxon>
        <taxon>Dinoroseobacter</taxon>
    </lineage>
</organism>
<dbReference type="SFLD" id="SFLDG00358">
    <property type="entry name" value="Main_(cytGST)"/>
    <property type="match status" value="1"/>
</dbReference>
<evidence type="ECO:0000259" key="2">
    <source>
        <dbReference type="PROSITE" id="PS50405"/>
    </source>
</evidence>
<evidence type="ECO:0000313" key="4">
    <source>
        <dbReference type="Proteomes" id="UP000006833"/>
    </source>
</evidence>
<proteinExistence type="predicted"/>
<gene>
    <name evidence="3" type="primary">gst2</name>
    <name evidence="3" type="ordered locus">Dshi_0054</name>
</gene>
<dbReference type="PROSITE" id="PS50405">
    <property type="entry name" value="GST_CTER"/>
    <property type="match status" value="1"/>
</dbReference>
<reference evidence="4" key="1">
    <citation type="journal article" date="2010" name="ISME J.">
        <title>The complete genome sequence of the algal symbiont Dinoroseobacter shibae: a hitchhiker's guide to life in the sea.</title>
        <authorList>
            <person name="Wagner-Dobler I."/>
            <person name="Ballhausen B."/>
            <person name="Berger M."/>
            <person name="Brinkhoff T."/>
            <person name="Buchholz I."/>
            <person name="Bunk B."/>
            <person name="Cypionka H."/>
            <person name="Daniel R."/>
            <person name="Drepper T."/>
            <person name="Gerdts G."/>
            <person name="Hahnke S."/>
            <person name="Han C."/>
            <person name="Jahn D."/>
            <person name="Kalhoefer D."/>
            <person name="Kiss H."/>
            <person name="Klenk H.P."/>
            <person name="Kyrpides N."/>
            <person name="Liebl W."/>
            <person name="Liesegang H."/>
            <person name="Meincke L."/>
            <person name="Pati A."/>
            <person name="Petersen J."/>
            <person name="Piekarski T."/>
            <person name="Pommerenke C."/>
            <person name="Pradella S."/>
            <person name="Pukall R."/>
            <person name="Rabus R."/>
            <person name="Stackebrandt E."/>
            <person name="Thole S."/>
            <person name="Thompson L."/>
            <person name="Tielen P."/>
            <person name="Tomasch J."/>
            <person name="von Jan M."/>
            <person name="Wanphrut N."/>
            <person name="Wichels A."/>
            <person name="Zech H."/>
            <person name="Simon M."/>
        </authorList>
    </citation>
    <scope>NUCLEOTIDE SEQUENCE [LARGE SCALE GENOMIC DNA]</scope>
    <source>
        <strain evidence="4">DSM 16493 / NCIMB 14021 / DFL 12</strain>
    </source>
</reference>
<dbReference type="Pfam" id="PF13417">
    <property type="entry name" value="GST_N_3"/>
    <property type="match status" value="1"/>
</dbReference>
<evidence type="ECO:0000313" key="3">
    <source>
        <dbReference type="EMBL" id="ABV91803.1"/>
    </source>
</evidence>
<keyword evidence="4" id="KW-1185">Reference proteome</keyword>
<dbReference type="SUPFAM" id="SSF52833">
    <property type="entry name" value="Thioredoxin-like"/>
    <property type="match status" value="1"/>
</dbReference>
<dbReference type="Gene3D" id="3.40.30.10">
    <property type="entry name" value="Glutaredoxin"/>
    <property type="match status" value="1"/>
</dbReference>
<dbReference type="eggNOG" id="COG0625">
    <property type="taxonomic scope" value="Bacteria"/>
</dbReference>
<sequence>MPDYTLYGTPRSRAFRVLWMLHELELPFNHHPEPPQSAAVRAVHPGGKIPVLVADGTPISDSSAILTYLVDRHGGLTHPAGTLDRARQDALHFRILDEIDALLWTAARHSFVLPEAERVPAIKDSLKTEFTRNAARLADDLGAAPFLMGDTLSLPDIVLGHCLGWAKLAKFPALPDPLDAYLARMRARPAYARAAA</sequence>
<evidence type="ECO:0000259" key="1">
    <source>
        <dbReference type="PROSITE" id="PS50404"/>
    </source>
</evidence>
<dbReference type="InterPro" id="IPR040079">
    <property type="entry name" value="Glutathione_S-Trfase"/>
</dbReference>
<dbReference type="InterPro" id="IPR010987">
    <property type="entry name" value="Glutathione-S-Trfase_C-like"/>
</dbReference>